<evidence type="ECO:0000256" key="1">
    <source>
        <dbReference type="SAM" id="SignalP"/>
    </source>
</evidence>
<dbReference type="OrthoDB" id="6437248at2759"/>
<dbReference type="SUPFAM" id="SSF56672">
    <property type="entry name" value="DNA/RNA polymerases"/>
    <property type="match status" value="1"/>
</dbReference>
<comment type="caution">
    <text evidence="3">The sequence shown here is derived from an EMBL/GenBank/DDBJ whole genome shotgun (WGS) entry which is preliminary data.</text>
</comment>
<sequence>MCFYFFFFLPYLFKLISSFLDNRKVFLKYDGTTTSKEYTIGCPQGSNSGPLYWLLIANGALQTSFEEDVRLLAYADDFYLFVKATGKHTIKAKVTRALEQLDLWSKRVKISFAHEKTRLIPFGKKGKYQHPPYCRFAGTGQKPENVGESS</sequence>
<gene>
    <name evidence="3" type="ORF">AVEN_51335_1</name>
</gene>
<organism evidence="3 4">
    <name type="scientific">Araneus ventricosus</name>
    <name type="common">Orbweaver spider</name>
    <name type="synonym">Epeira ventricosa</name>
    <dbReference type="NCBI Taxonomy" id="182803"/>
    <lineage>
        <taxon>Eukaryota</taxon>
        <taxon>Metazoa</taxon>
        <taxon>Ecdysozoa</taxon>
        <taxon>Arthropoda</taxon>
        <taxon>Chelicerata</taxon>
        <taxon>Arachnida</taxon>
        <taxon>Araneae</taxon>
        <taxon>Araneomorphae</taxon>
        <taxon>Entelegynae</taxon>
        <taxon>Araneoidea</taxon>
        <taxon>Araneidae</taxon>
        <taxon>Araneus</taxon>
    </lineage>
</organism>
<feature type="domain" description="Reverse transcriptase" evidence="2">
    <location>
        <begin position="1"/>
        <end position="141"/>
    </location>
</feature>
<dbReference type="PANTHER" id="PTHR33481">
    <property type="entry name" value="REVERSE TRANSCRIPTASE"/>
    <property type="match status" value="1"/>
</dbReference>
<proteinExistence type="predicted"/>
<keyword evidence="4" id="KW-1185">Reference proteome</keyword>
<feature type="signal peptide" evidence="1">
    <location>
        <begin position="1"/>
        <end position="18"/>
    </location>
</feature>
<dbReference type="AlphaFoldDB" id="A0A4Y2L5L5"/>
<accession>A0A4Y2L5L5</accession>
<feature type="chain" id="PRO_5021278425" description="Reverse transcriptase domain-containing protein" evidence="1">
    <location>
        <begin position="19"/>
        <end position="150"/>
    </location>
</feature>
<dbReference type="Proteomes" id="UP000499080">
    <property type="component" value="Unassembled WGS sequence"/>
</dbReference>
<keyword evidence="1" id="KW-0732">Signal</keyword>
<dbReference type="EMBL" id="BGPR01005387">
    <property type="protein sequence ID" value="GBN09709.1"/>
    <property type="molecule type" value="Genomic_DNA"/>
</dbReference>
<reference evidence="3 4" key="1">
    <citation type="journal article" date="2019" name="Sci. Rep.">
        <title>Orb-weaving spider Araneus ventricosus genome elucidates the spidroin gene catalogue.</title>
        <authorList>
            <person name="Kono N."/>
            <person name="Nakamura H."/>
            <person name="Ohtoshi R."/>
            <person name="Moran D.A.P."/>
            <person name="Shinohara A."/>
            <person name="Yoshida Y."/>
            <person name="Fujiwara M."/>
            <person name="Mori M."/>
            <person name="Tomita M."/>
            <person name="Arakawa K."/>
        </authorList>
    </citation>
    <scope>NUCLEOTIDE SEQUENCE [LARGE SCALE GENOMIC DNA]</scope>
</reference>
<dbReference type="PANTHER" id="PTHR33481:SF1">
    <property type="entry name" value="ENDONUCLEASE_EXONUCLEASE_PHOSPHATASE DOMAIN-CONTAINING PROTEIN-RELATED"/>
    <property type="match status" value="1"/>
</dbReference>
<evidence type="ECO:0000313" key="3">
    <source>
        <dbReference type="EMBL" id="GBN09709.1"/>
    </source>
</evidence>
<protein>
    <recommendedName>
        <fullName evidence="2">Reverse transcriptase domain-containing protein</fullName>
    </recommendedName>
</protein>
<dbReference type="InterPro" id="IPR000477">
    <property type="entry name" value="RT_dom"/>
</dbReference>
<dbReference type="InterPro" id="IPR043502">
    <property type="entry name" value="DNA/RNA_pol_sf"/>
</dbReference>
<dbReference type="PROSITE" id="PS50878">
    <property type="entry name" value="RT_POL"/>
    <property type="match status" value="1"/>
</dbReference>
<dbReference type="GO" id="GO:0071897">
    <property type="term" value="P:DNA biosynthetic process"/>
    <property type="evidence" value="ECO:0007669"/>
    <property type="project" value="UniProtKB-ARBA"/>
</dbReference>
<dbReference type="Pfam" id="PF00078">
    <property type="entry name" value="RVT_1"/>
    <property type="match status" value="1"/>
</dbReference>
<evidence type="ECO:0000313" key="4">
    <source>
        <dbReference type="Proteomes" id="UP000499080"/>
    </source>
</evidence>
<name>A0A4Y2L5L5_ARAVE</name>
<evidence type="ECO:0000259" key="2">
    <source>
        <dbReference type="PROSITE" id="PS50878"/>
    </source>
</evidence>